<dbReference type="EMBL" id="JAHRHJ020000002">
    <property type="protein sequence ID" value="KAH9326504.1"/>
    <property type="molecule type" value="Genomic_DNA"/>
</dbReference>
<feature type="non-terminal residue" evidence="1">
    <location>
        <position position="1"/>
    </location>
</feature>
<gene>
    <name evidence="1" type="ORF">KI387_006682</name>
</gene>
<dbReference type="AlphaFoldDB" id="A0AA38GQ35"/>
<dbReference type="Proteomes" id="UP000824469">
    <property type="component" value="Unassembled WGS sequence"/>
</dbReference>
<protein>
    <submittedName>
        <fullName evidence="1">Uncharacterized protein</fullName>
    </submittedName>
</protein>
<keyword evidence="2" id="KW-1185">Reference proteome</keyword>
<reference evidence="1 2" key="1">
    <citation type="journal article" date="2021" name="Nat. Plants">
        <title>The Taxus genome provides insights into paclitaxel biosynthesis.</title>
        <authorList>
            <person name="Xiong X."/>
            <person name="Gou J."/>
            <person name="Liao Q."/>
            <person name="Li Y."/>
            <person name="Zhou Q."/>
            <person name="Bi G."/>
            <person name="Li C."/>
            <person name="Du R."/>
            <person name="Wang X."/>
            <person name="Sun T."/>
            <person name="Guo L."/>
            <person name="Liang H."/>
            <person name="Lu P."/>
            <person name="Wu Y."/>
            <person name="Zhang Z."/>
            <person name="Ro D.K."/>
            <person name="Shang Y."/>
            <person name="Huang S."/>
            <person name="Yan J."/>
        </authorList>
    </citation>
    <scope>NUCLEOTIDE SEQUENCE [LARGE SCALE GENOMIC DNA]</scope>
    <source>
        <strain evidence="1">Ta-2019</strain>
    </source>
</reference>
<evidence type="ECO:0000313" key="2">
    <source>
        <dbReference type="Proteomes" id="UP000824469"/>
    </source>
</evidence>
<evidence type="ECO:0000313" key="1">
    <source>
        <dbReference type="EMBL" id="KAH9326504.1"/>
    </source>
</evidence>
<organism evidence="1 2">
    <name type="scientific">Taxus chinensis</name>
    <name type="common">Chinese yew</name>
    <name type="synonym">Taxus wallichiana var. chinensis</name>
    <dbReference type="NCBI Taxonomy" id="29808"/>
    <lineage>
        <taxon>Eukaryota</taxon>
        <taxon>Viridiplantae</taxon>
        <taxon>Streptophyta</taxon>
        <taxon>Embryophyta</taxon>
        <taxon>Tracheophyta</taxon>
        <taxon>Spermatophyta</taxon>
        <taxon>Pinopsida</taxon>
        <taxon>Pinidae</taxon>
        <taxon>Conifers II</taxon>
        <taxon>Cupressales</taxon>
        <taxon>Taxaceae</taxon>
        <taxon>Taxus</taxon>
    </lineage>
</organism>
<accession>A0AA38GQ35</accession>
<comment type="caution">
    <text evidence="1">The sequence shown here is derived from an EMBL/GenBank/DDBJ whole genome shotgun (WGS) entry which is preliminary data.</text>
</comment>
<sequence>IAAWELALALKRPLKTGLYELHTIYEEENEEESTDSQITRFDFKHIVILM</sequence>
<proteinExistence type="predicted"/>
<feature type="non-terminal residue" evidence="1">
    <location>
        <position position="50"/>
    </location>
</feature>
<name>A0AA38GQ35_TAXCH</name>